<comment type="caution">
    <text evidence="1">The sequence shown here is derived from an EMBL/GenBank/DDBJ whole genome shotgun (WGS) entry which is preliminary data.</text>
</comment>
<gene>
    <name evidence="1" type="ORF">KIN20_002048</name>
</gene>
<sequence length="101" mass="12038">MFTHENTLWQQCGFEILTPYRLFGEFLISFVQGIFCEDFLKHLSPSLLAKTDVIPEFGKVRDIEILVIQFEQAGRAKSFYLLVFWIELKWLLRYTREILSD</sequence>
<dbReference type="EMBL" id="JAHQIW010000266">
    <property type="protein sequence ID" value="KAJ1347089.1"/>
    <property type="molecule type" value="Genomic_DNA"/>
</dbReference>
<reference evidence="1" key="1">
    <citation type="submission" date="2021-06" db="EMBL/GenBank/DDBJ databases">
        <title>Parelaphostrongylus tenuis whole genome reference sequence.</title>
        <authorList>
            <person name="Garwood T.J."/>
            <person name="Larsen P.A."/>
            <person name="Fountain-Jones N.M."/>
            <person name="Garbe J.R."/>
            <person name="Macchietto M.G."/>
            <person name="Kania S.A."/>
            <person name="Gerhold R.W."/>
            <person name="Richards J.E."/>
            <person name="Wolf T.M."/>
        </authorList>
    </citation>
    <scope>NUCLEOTIDE SEQUENCE</scope>
    <source>
        <strain evidence="1">MNPRO001-30</strain>
        <tissue evidence="1">Meninges</tissue>
    </source>
</reference>
<accession>A0AAD5MG15</accession>
<name>A0AAD5MG15_PARTN</name>
<proteinExistence type="predicted"/>
<dbReference type="AlphaFoldDB" id="A0AAD5MG15"/>
<dbReference type="Proteomes" id="UP001196413">
    <property type="component" value="Unassembled WGS sequence"/>
</dbReference>
<protein>
    <submittedName>
        <fullName evidence="1">Uncharacterized protein</fullName>
    </submittedName>
</protein>
<evidence type="ECO:0000313" key="2">
    <source>
        <dbReference type="Proteomes" id="UP001196413"/>
    </source>
</evidence>
<evidence type="ECO:0000313" key="1">
    <source>
        <dbReference type="EMBL" id="KAJ1347089.1"/>
    </source>
</evidence>
<keyword evidence="2" id="KW-1185">Reference proteome</keyword>
<organism evidence="1 2">
    <name type="scientific">Parelaphostrongylus tenuis</name>
    <name type="common">Meningeal worm</name>
    <dbReference type="NCBI Taxonomy" id="148309"/>
    <lineage>
        <taxon>Eukaryota</taxon>
        <taxon>Metazoa</taxon>
        <taxon>Ecdysozoa</taxon>
        <taxon>Nematoda</taxon>
        <taxon>Chromadorea</taxon>
        <taxon>Rhabditida</taxon>
        <taxon>Rhabditina</taxon>
        <taxon>Rhabditomorpha</taxon>
        <taxon>Strongyloidea</taxon>
        <taxon>Metastrongylidae</taxon>
        <taxon>Parelaphostrongylus</taxon>
    </lineage>
</organism>